<feature type="compositionally biased region" description="Low complexity" evidence="1">
    <location>
        <begin position="23"/>
        <end position="34"/>
    </location>
</feature>
<feature type="compositionally biased region" description="Low complexity" evidence="1">
    <location>
        <begin position="617"/>
        <end position="633"/>
    </location>
</feature>
<name>A0A9P6RAH5_9FUNG</name>
<feature type="compositionally biased region" description="Polar residues" evidence="1">
    <location>
        <begin position="42"/>
        <end position="54"/>
    </location>
</feature>
<accession>A0A9P6RAH5</accession>
<dbReference type="EMBL" id="JAAAIP010000681">
    <property type="protein sequence ID" value="KAG0313691.1"/>
    <property type="molecule type" value="Genomic_DNA"/>
</dbReference>
<comment type="caution">
    <text evidence="2">The sequence shown here is derived from an EMBL/GenBank/DDBJ whole genome shotgun (WGS) entry which is preliminary data.</text>
</comment>
<protein>
    <submittedName>
        <fullName evidence="2">Uncharacterized protein</fullName>
    </submittedName>
</protein>
<evidence type="ECO:0000313" key="2">
    <source>
        <dbReference type="EMBL" id="KAG0313691.1"/>
    </source>
</evidence>
<feature type="region of interest" description="Disordered" evidence="1">
    <location>
        <begin position="1"/>
        <end position="63"/>
    </location>
</feature>
<sequence>MEKARRTASGSHLHPSVNTQHASNSVGSSIINGNRDTDDSRINYNSSSATSQQGTEHREGDRSRLKMLFQKLSVVYRGGQPLADASSKGPTYLTRIEKVPIIWDNDNHQPETRPIPGLGKPNSPKLKFPPELTKTIIRLANEPPPMTNYLAYVTHTDVRSWSAASNMTLVHEILGDARPSWRTRLQSFMKKTSRKIIGSQSLSDRRAGATAATEFMYDNRQDLDDFDEDDGEVFDLSLTFRNTSRYRRWRRRVKRNKNLWELRDVDFLELLLLFYTSAKMGSLSLGMNCSHWYHPSLNVLLPGIPERLSSLRRIVIDHADTIVHNAVPVPQLFIQRHQKAFPGKLREIQIRQSYHYSYDMSKSVLQTIKAMERLEVLDLSIWTGVFSGLDSICTDHLRKLLICHHMDVTRPEMFDELLKRCPVLEELSIVVPHSNLFAWALERRVDLAAQVAGAGSGAGSGAGAEAEVMVTKPSSRSFPLSRGATEYRQPAHLPPLKNLTLFGHTPDVVSAFKDAVFAFQHTLESVQVSMYSDMGQPPDSHSHFEVSPPHFELPDEMPQASFFGTNILQDTPQMNANPSNPVPAGPQLTLDPYNVSLELSAPWHQEILTGINTNDDGSPGSGLSSASSCKSPPSYLTWSWPLPRLRTMTLRGPVVAFFDLQLLRFCPQLRDVALSYHCACLPRLVFPTTVLAGNGGATTSVPNRYPRIMVCDSLALEWGMTLQEERRGMVMV</sequence>
<proteinExistence type="predicted"/>
<evidence type="ECO:0000313" key="3">
    <source>
        <dbReference type="Proteomes" id="UP000738325"/>
    </source>
</evidence>
<dbReference type="SUPFAM" id="SSF52047">
    <property type="entry name" value="RNI-like"/>
    <property type="match status" value="1"/>
</dbReference>
<dbReference type="OrthoDB" id="2384983at2759"/>
<gene>
    <name evidence="2" type="ORF">BGZ99_008649</name>
</gene>
<organism evidence="2 3">
    <name type="scientific">Dissophora globulifera</name>
    <dbReference type="NCBI Taxonomy" id="979702"/>
    <lineage>
        <taxon>Eukaryota</taxon>
        <taxon>Fungi</taxon>
        <taxon>Fungi incertae sedis</taxon>
        <taxon>Mucoromycota</taxon>
        <taxon>Mortierellomycotina</taxon>
        <taxon>Mortierellomycetes</taxon>
        <taxon>Mortierellales</taxon>
        <taxon>Mortierellaceae</taxon>
        <taxon>Dissophora</taxon>
    </lineage>
</organism>
<reference evidence="2" key="1">
    <citation type="journal article" date="2020" name="Fungal Divers.">
        <title>Resolving the Mortierellaceae phylogeny through synthesis of multi-gene phylogenetics and phylogenomics.</title>
        <authorList>
            <person name="Vandepol N."/>
            <person name="Liber J."/>
            <person name="Desiro A."/>
            <person name="Na H."/>
            <person name="Kennedy M."/>
            <person name="Barry K."/>
            <person name="Grigoriev I.V."/>
            <person name="Miller A.N."/>
            <person name="O'Donnell K."/>
            <person name="Stajich J.E."/>
            <person name="Bonito G."/>
        </authorList>
    </citation>
    <scope>NUCLEOTIDE SEQUENCE</scope>
    <source>
        <strain evidence="2">REB-010B</strain>
    </source>
</reference>
<evidence type="ECO:0000256" key="1">
    <source>
        <dbReference type="SAM" id="MobiDB-lite"/>
    </source>
</evidence>
<dbReference type="Proteomes" id="UP000738325">
    <property type="component" value="Unassembled WGS sequence"/>
</dbReference>
<keyword evidence="3" id="KW-1185">Reference proteome</keyword>
<feature type="region of interest" description="Disordered" evidence="1">
    <location>
        <begin position="612"/>
        <end position="633"/>
    </location>
</feature>
<dbReference type="AlphaFoldDB" id="A0A9P6RAH5"/>